<proteinExistence type="predicted"/>
<feature type="region of interest" description="Disordered" evidence="1">
    <location>
        <begin position="163"/>
        <end position="239"/>
    </location>
</feature>
<comment type="caution">
    <text evidence="3">The sequence shown here is derived from an EMBL/GenBank/DDBJ whole genome shotgun (WGS) entry which is preliminary data.</text>
</comment>
<evidence type="ECO:0000313" key="3">
    <source>
        <dbReference type="EMBL" id="MFI5680012.1"/>
    </source>
</evidence>
<sequence>MSVVCPDVRREAFAEATRFRAEFYACLTARRDELFELTDALLCVGGPVTSPVDLTMVPEHRRGHGALYGALNRGQIDVGRLRNLLAGLPLPRFEGGRLVLAVDVSPWLRSDAPCSADRLFCHVYGRAKSASQFIPGWPYSFVAVLEPGATSWTSVLDVVRLGPDSPTPRHRSRTPTRHQEPALRTALRRRQNRQTPRDPQGHRQTRPILVDIEQAKSVPSPKHAAPMDGRRTSGADSRP</sequence>
<evidence type="ECO:0000256" key="1">
    <source>
        <dbReference type="SAM" id="MobiDB-lite"/>
    </source>
</evidence>
<keyword evidence="4" id="KW-1185">Reference proteome</keyword>
<gene>
    <name evidence="3" type="ORF">ACIA8P_36235</name>
</gene>
<feature type="compositionally biased region" description="Basic and acidic residues" evidence="1">
    <location>
        <begin position="228"/>
        <end position="239"/>
    </location>
</feature>
<dbReference type="InterPro" id="IPR038721">
    <property type="entry name" value="IS701-like_DDE_dom"/>
</dbReference>
<dbReference type="EMBL" id="JBITDC010000018">
    <property type="protein sequence ID" value="MFI5680012.1"/>
    <property type="molecule type" value="Genomic_DNA"/>
</dbReference>
<protein>
    <submittedName>
        <fullName evidence="3">Transposase</fullName>
    </submittedName>
</protein>
<dbReference type="RefSeq" id="WP_398660564.1">
    <property type="nucleotide sequence ID" value="NZ_JBITDC010000018.1"/>
</dbReference>
<dbReference type="Pfam" id="PF13546">
    <property type="entry name" value="DDE_5"/>
    <property type="match status" value="1"/>
</dbReference>
<organism evidence="3 4">
    <name type="scientific">Streptomyces cellulosae</name>
    <dbReference type="NCBI Taxonomy" id="1968"/>
    <lineage>
        <taxon>Bacteria</taxon>
        <taxon>Bacillati</taxon>
        <taxon>Actinomycetota</taxon>
        <taxon>Actinomycetes</taxon>
        <taxon>Kitasatosporales</taxon>
        <taxon>Streptomycetaceae</taxon>
        <taxon>Streptomyces</taxon>
    </lineage>
</organism>
<dbReference type="Proteomes" id="UP001612415">
    <property type="component" value="Unassembled WGS sequence"/>
</dbReference>
<reference evidence="3 4" key="1">
    <citation type="submission" date="2024-10" db="EMBL/GenBank/DDBJ databases">
        <title>The Natural Products Discovery Center: Release of the First 8490 Sequenced Strains for Exploring Actinobacteria Biosynthetic Diversity.</title>
        <authorList>
            <person name="Kalkreuter E."/>
            <person name="Kautsar S.A."/>
            <person name="Yang D."/>
            <person name="Bader C.D."/>
            <person name="Teijaro C.N."/>
            <person name="Fluegel L."/>
            <person name="Davis C.M."/>
            <person name="Simpson J.R."/>
            <person name="Lauterbach L."/>
            <person name="Steele A.D."/>
            <person name="Gui C."/>
            <person name="Meng S."/>
            <person name="Li G."/>
            <person name="Viehrig K."/>
            <person name="Ye F."/>
            <person name="Su P."/>
            <person name="Kiefer A.F."/>
            <person name="Nichols A."/>
            <person name="Cepeda A.J."/>
            <person name="Yan W."/>
            <person name="Fan B."/>
            <person name="Jiang Y."/>
            <person name="Adhikari A."/>
            <person name="Zheng C.-J."/>
            <person name="Schuster L."/>
            <person name="Cowan T.M."/>
            <person name="Smanski M.J."/>
            <person name="Chevrette M.G."/>
            <person name="De Carvalho L.P.S."/>
            <person name="Shen B."/>
        </authorList>
    </citation>
    <scope>NUCLEOTIDE SEQUENCE [LARGE SCALE GENOMIC DNA]</scope>
    <source>
        <strain evidence="3 4">NPDC051599</strain>
    </source>
</reference>
<evidence type="ECO:0000259" key="2">
    <source>
        <dbReference type="Pfam" id="PF13546"/>
    </source>
</evidence>
<name>A0ABW7YDS6_STRCE</name>
<evidence type="ECO:0000313" key="4">
    <source>
        <dbReference type="Proteomes" id="UP001612415"/>
    </source>
</evidence>
<accession>A0ABW7YDS6</accession>
<feature type="domain" description="Transposase IS701-like DDE" evidence="2">
    <location>
        <begin position="22"/>
        <end position="187"/>
    </location>
</feature>